<keyword evidence="2" id="KW-0805">Transcription regulation</keyword>
<dbReference type="Gene3D" id="1.10.10.10">
    <property type="entry name" value="Winged helix-like DNA-binding domain superfamily/Winged helix DNA-binding domain"/>
    <property type="match status" value="1"/>
</dbReference>
<protein>
    <submittedName>
        <fullName evidence="6">HTH-type transcriptional repressor GlcR</fullName>
    </submittedName>
</protein>
<dbReference type="PROSITE" id="PS51000">
    <property type="entry name" value="HTH_DEOR_2"/>
    <property type="match status" value="1"/>
</dbReference>
<keyword evidence="3" id="KW-0238">DNA-binding</keyword>
<evidence type="ECO:0000256" key="1">
    <source>
        <dbReference type="ARBA" id="ARBA00022491"/>
    </source>
</evidence>
<gene>
    <name evidence="6" type="primary">glcR</name>
    <name evidence="6" type="ORF">IMCC3135_33365</name>
</gene>
<dbReference type="PANTHER" id="PTHR30363">
    <property type="entry name" value="HTH-TYPE TRANSCRIPTIONAL REGULATOR SRLR-RELATED"/>
    <property type="match status" value="1"/>
</dbReference>
<dbReference type="PANTHER" id="PTHR30363:SF4">
    <property type="entry name" value="GLYCEROL-3-PHOSPHATE REGULON REPRESSOR"/>
    <property type="match status" value="1"/>
</dbReference>
<dbReference type="SMART" id="SM00420">
    <property type="entry name" value="HTH_DEOR"/>
    <property type="match status" value="1"/>
</dbReference>
<evidence type="ECO:0000313" key="6">
    <source>
        <dbReference type="EMBL" id="ASJ76717.1"/>
    </source>
</evidence>
<keyword evidence="4" id="KW-0804">Transcription</keyword>
<dbReference type="InterPro" id="IPR037171">
    <property type="entry name" value="NagB/RpiA_transferase-like"/>
</dbReference>
<evidence type="ECO:0000313" key="7">
    <source>
        <dbReference type="Proteomes" id="UP000250079"/>
    </source>
</evidence>
<dbReference type="AlphaFoldDB" id="A0A2Z2P7Q8"/>
<proteinExistence type="predicted"/>
<dbReference type="GO" id="GO:0003677">
    <property type="term" value="F:DNA binding"/>
    <property type="evidence" value="ECO:0007669"/>
    <property type="project" value="UniProtKB-KW"/>
</dbReference>
<dbReference type="SUPFAM" id="SSF100950">
    <property type="entry name" value="NagB/RpiA/CoA transferase-like"/>
    <property type="match status" value="1"/>
</dbReference>
<organism evidence="6 7">
    <name type="scientific">Granulosicoccus antarcticus IMCC3135</name>
    <dbReference type="NCBI Taxonomy" id="1192854"/>
    <lineage>
        <taxon>Bacteria</taxon>
        <taxon>Pseudomonadati</taxon>
        <taxon>Pseudomonadota</taxon>
        <taxon>Gammaproteobacteria</taxon>
        <taxon>Chromatiales</taxon>
        <taxon>Granulosicoccaceae</taxon>
        <taxon>Granulosicoccus</taxon>
    </lineage>
</organism>
<dbReference type="SMART" id="SM01134">
    <property type="entry name" value="DeoRC"/>
    <property type="match status" value="1"/>
</dbReference>
<dbReference type="Pfam" id="PF08220">
    <property type="entry name" value="HTH_DeoR"/>
    <property type="match status" value="1"/>
</dbReference>
<dbReference type="SUPFAM" id="SSF46785">
    <property type="entry name" value="Winged helix' DNA-binding domain"/>
    <property type="match status" value="1"/>
</dbReference>
<dbReference type="InterPro" id="IPR050313">
    <property type="entry name" value="Carb_Metab_HTH_regulators"/>
</dbReference>
<dbReference type="Pfam" id="PF00455">
    <property type="entry name" value="DeoRC"/>
    <property type="match status" value="1"/>
</dbReference>
<dbReference type="InterPro" id="IPR001034">
    <property type="entry name" value="DeoR_HTH"/>
</dbReference>
<keyword evidence="7" id="KW-1185">Reference proteome</keyword>
<dbReference type="KEGG" id="gai:IMCC3135_33365"/>
<dbReference type="InterPro" id="IPR018356">
    <property type="entry name" value="Tscrpt_reg_HTH_DeoR_CS"/>
</dbReference>
<reference evidence="6 7" key="1">
    <citation type="submission" date="2016-12" db="EMBL/GenBank/DDBJ databases">
        <authorList>
            <person name="Song W.-J."/>
            <person name="Kurnit D.M."/>
        </authorList>
    </citation>
    <scope>NUCLEOTIDE SEQUENCE [LARGE SCALE GENOMIC DNA]</scope>
    <source>
        <strain evidence="6 7">IMCC3135</strain>
    </source>
</reference>
<dbReference type="PROSITE" id="PS00894">
    <property type="entry name" value="HTH_DEOR_1"/>
    <property type="match status" value="1"/>
</dbReference>
<dbReference type="InterPro" id="IPR036388">
    <property type="entry name" value="WH-like_DNA-bd_sf"/>
</dbReference>
<dbReference type="InterPro" id="IPR036390">
    <property type="entry name" value="WH_DNA-bd_sf"/>
</dbReference>
<sequence length="256" mass="26962">MSSIELNNPDVRQELLLARIHSGERLVAAVLAKELNVSPDTIRRDLIELERNGSARRVRGGAVPVSQPVKSFELRRQEVEPGIEQLAARAASLIDDSSTVFLDGGTMLHAVACQISTNFRGLVITPAPAIALAVQARGASVYLIGGTLCASGGIATGAQAVRMVSDCAADLCLLGACGMHPSFGLSADDAEEASIKRAMALVSSHVVVVTGSAKLARRARHRVLAIEEMDQLITDAEADADLLAAIRKASVEVLHE</sequence>
<accession>A0A2Z2P7Q8</accession>
<dbReference type="GO" id="GO:0003700">
    <property type="term" value="F:DNA-binding transcription factor activity"/>
    <property type="evidence" value="ECO:0007669"/>
    <property type="project" value="InterPro"/>
</dbReference>
<dbReference type="RefSeq" id="WP_169727560.1">
    <property type="nucleotide sequence ID" value="NZ_CP018632.1"/>
</dbReference>
<dbReference type="InterPro" id="IPR014036">
    <property type="entry name" value="DeoR-like_C"/>
</dbReference>
<evidence type="ECO:0000259" key="5">
    <source>
        <dbReference type="PROSITE" id="PS51000"/>
    </source>
</evidence>
<name>A0A2Z2P7Q8_9GAMM</name>
<keyword evidence="1" id="KW-0678">Repressor</keyword>
<evidence type="ECO:0000256" key="3">
    <source>
        <dbReference type="ARBA" id="ARBA00023125"/>
    </source>
</evidence>
<evidence type="ECO:0000256" key="2">
    <source>
        <dbReference type="ARBA" id="ARBA00023015"/>
    </source>
</evidence>
<dbReference type="EMBL" id="CP018632">
    <property type="protein sequence ID" value="ASJ76717.1"/>
    <property type="molecule type" value="Genomic_DNA"/>
</dbReference>
<dbReference type="PRINTS" id="PR00037">
    <property type="entry name" value="HTHLACR"/>
</dbReference>
<evidence type="ECO:0000256" key="4">
    <source>
        <dbReference type="ARBA" id="ARBA00023163"/>
    </source>
</evidence>
<feature type="domain" description="HTH deoR-type" evidence="5">
    <location>
        <begin position="9"/>
        <end position="64"/>
    </location>
</feature>
<dbReference type="Proteomes" id="UP000250079">
    <property type="component" value="Chromosome"/>
</dbReference>